<dbReference type="GO" id="GO:0080032">
    <property type="term" value="F:methyl jasmonate esterase activity"/>
    <property type="evidence" value="ECO:0007669"/>
    <property type="project" value="TreeGrafter"/>
</dbReference>
<evidence type="ECO:0000313" key="21">
    <source>
        <dbReference type="EMBL" id="KAK7252853.1"/>
    </source>
</evidence>
<dbReference type="AlphaFoldDB" id="A0AAN9EHB4"/>
<comment type="catalytic activity">
    <reaction evidence="1">
        <text>4-methoxybenzaldehyde + hydrogen cyanide = (2S)-2-hydroxy-2-(4-methoxyphenyl)acetonitrile</text>
        <dbReference type="Rhea" id="RHEA:77447"/>
        <dbReference type="ChEBI" id="CHEBI:18407"/>
        <dbReference type="ChEBI" id="CHEBI:28235"/>
        <dbReference type="ChEBI" id="CHEBI:197328"/>
    </reaction>
</comment>
<comment type="catalytic activity">
    <reaction evidence="7">
        <text>a disubstituted aliphatic (S)-hydroxynitrile = a ketone + hydrogen cyanide</text>
        <dbReference type="Rhea" id="RHEA:56592"/>
        <dbReference type="ChEBI" id="CHEBI:17087"/>
        <dbReference type="ChEBI" id="CHEBI:18407"/>
        <dbReference type="ChEBI" id="CHEBI:140597"/>
        <dbReference type="EC" id="4.1.2.47"/>
    </reaction>
</comment>
<dbReference type="InterPro" id="IPR000073">
    <property type="entry name" value="AB_hydrolase_1"/>
</dbReference>
<comment type="catalytic activity">
    <reaction evidence="5">
        <text>formylthiophene + hydrogen cyanide = (2R)-2-hydroxy-2-(thiophen-2-yl)acetonitrile</text>
        <dbReference type="Rhea" id="RHEA:77455"/>
        <dbReference type="ChEBI" id="CHEBI:18407"/>
        <dbReference type="ChEBI" id="CHEBI:87301"/>
        <dbReference type="ChEBI" id="CHEBI:197332"/>
    </reaction>
</comment>
<dbReference type="InterPro" id="IPR029058">
    <property type="entry name" value="AB_hydrolase_fold"/>
</dbReference>
<evidence type="ECO:0000256" key="2">
    <source>
        <dbReference type="ARBA" id="ARBA00050241"/>
    </source>
</evidence>
<dbReference type="Proteomes" id="UP001372338">
    <property type="component" value="Unassembled WGS sequence"/>
</dbReference>
<comment type="catalytic activity">
    <reaction evidence="4">
        <text>benzaldehyde + hydrogen cyanide = (S)-mandelonitrile</text>
        <dbReference type="Rhea" id="RHEA:77427"/>
        <dbReference type="ChEBI" id="CHEBI:17169"/>
        <dbReference type="ChEBI" id="CHEBI:18407"/>
        <dbReference type="ChEBI" id="CHEBI:36941"/>
    </reaction>
</comment>
<dbReference type="GO" id="GO:0009694">
    <property type="term" value="P:jasmonic acid metabolic process"/>
    <property type="evidence" value="ECO:0007669"/>
    <property type="project" value="TreeGrafter"/>
</dbReference>
<evidence type="ECO:0000256" key="17">
    <source>
        <dbReference type="ARBA" id="ARBA00076040"/>
    </source>
</evidence>
<dbReference type="EMBL" id="JAYWIO010000007">
    <property type="protein sequence ID" value="KAK7252853.1"/>
    <property type="molecule type" value="Genomic_DNA"/>
</dbReference>
<comment type="catalytic activity">
    <reaction evidence="6">
        <text>butan-2-one + hydrogen cyanide = 2-hydroxy-2-methylbutanenitrile</text>
        <dbReference type="Rhea" id="RHEA:77467"/>
        <dbReference type="ChEBI" id="CHEBI:18407"/>
        <dbReference type="ChEBI" id="CHEBI:28398"/>
        <dbReference type="ChEBI" id="CHEBI:60954"/>
    </reaction>
    <physiologicalReaction direction="right-to-left" evidence="6">
        <dbReference type="Rhea" id="RHEA:77469"/>
    </physiologicalReaction>
</comment>
<evidence type="ECO:0000256" key="9">
    <source>
        <dbReference type="ARBA" id="ARBA00052033"/>
    </source>
</evidence>
<evidence type="ECO:0000313" key="22">
    <source>
        <dbReference type="Proteomes" id="UP001372338"/>
    </source>
</evidence>
<evidence type="ECO:0000256" key="13">
    <source>
        <dbReference type="ARBA" id="ARBA00052826"/>
    </source>
</evidence>
<evidence type="ECO:0000256" key="15">
    <source>
        <dbReference type="ARBA" id="ARBA00066572"/>
    </source>
</evidence>
<evidence type="ECO:0000256" key="12">
    <source>
        <dbReference type="ARBA" id="ARBA00052609"/>
    </source>
</evidence>
<dbReference type="EC" id="4.1.2.47" evidence="15"/>
<dbReference type="GO" id="GO:0047606">
    <property type="term" value="F:(S)-hydroxynitrile lyase activity"/>
    <property type="evidence" value="ECO:0007669"/>
    <property type="project" value="UniProtKB-EC"/>
</dbReference>
<keyword evidence="22" id="KW-1185">Reference proteome</keyword>
<evidence type="ECO:0000256" key="16">
    <source>
        <dbReference type="ARBA" id="ARBA00069221"/>
    </source>
</evidence>
<evidence type="ECO:0000256" key="7">
    <source>
        <dbReference type="ARBA" id="ARBA00051735"/>
    </source>
</evidence>
<evidence type="ECO:0000256" key="4">
    <source>
        <dbReference type="ARBA" id="ARBA00050358"/>
    </source>
</evidence>
<comment type="catalytic activity">
    <reaction evidence="12">
        <text>cyclohexanecarbaldehyde + hydrogen cyanide = (2S)-2-cyclohexyl-2-hydroxyacetonitrile</text>
        <dbReference type="Rhea" id="RHEA:77423"/>
        <dbReference type="ChEBI" id="CHEBI:18407"/>
        <dbReference type="ChEBI" id="CHEBI:197359"/>
        <dbReference type="ChEBI" id="CHEBI:197360"/>
    </reaction>
</comment>
<evidence type="ECO:0000256" key="19">
    <source>
        <dbReference type="ARBA" id="ARBA00079794"/>
    </source>
</evidence>
<evidence type="ECO:0000256" key="18">
    <source>
        <dbReference type="ARBA" id="ARBA00078291"/>
    </source>
</evidence>
<evidence type="ECO:0000256" key="8">
    <source>
        <dbReference type="ARBA" id="ARBA00051977"/>
    </source>
</evidence>
<evidence type="ECO:0000259" key="20">
    <source>
        <dbReference type="Pfam" id="PF12697"/>
    </source>
</evidence>
<evidence type="ECO:0000256" key="5">
    <source>
        <dbReference type="ARBA" id="ARBA00050608"/>
    </source>
</evidence>
<organism evidence="21 22">
    <name type="scientific">Crotalaria pallida</name>
    <name type="common">Smooth rattlebox</name>
    <name type="synonym">Crotalaria striata</name>
    <dbReference type="NCBI Taxonomy" id="3830"/>
    <lineage>
        <taxon>Eukaryota</taxon>
        <taxon>Viridiplantae</taxon>
        <taxon>Streptophyta</taxon>
        <taxon>Embryophyta</taxon>
        <taxon>Tracheophyta</taxon>
        <taxon>Spermatophyta</taxon>
        <taxon>Magnoliopsida</taxon>
        <taxon>eudicotyledons</taxon>
        <taxon>Gunneridae</taxon>
        <taxon>Pentapetalae</taxon>
        <taxon>rosids</taxon>
        <taxon>fabids</taxon>
        <taxon>Fabales</taxon>
        <taxon>Fabaceae</taxon>
        <taxon>Papilionoideae</taxon>
        <taxon>50 kb inversion clade</taxon>
        <taxon>genistoids sensu lato</taxon>
        <taxon>core genistoids</taxon>
        <taxon>Crotalarieae</taxon>
        <taxon>Crotalaria</taxon>
    </lineage>
</organism>
<gene>
    <name evidence="21" type="ORF">RIF29_37096</name>
</gene>
<evidence type="ECO:0000256" key="6">
    <source>
        <dbReference type="ARBA" id="ARBA00051647"/>
    </source>
</evidence>
<evidence type="ECO:0000256" key="3">
    <source>
        <dbReference type="ARBA" id="ARBA00050262"/>
    </source>
</evidence>
<comment type="catalytic activity">
    <reaction evidence="13">
        <text>an aromatic (S)-hydroxynitrile = an aromatic aldehyde + hydrogen cyanide</text>
        <dbReference type="Rhea" id="RHEA:54660"/>
        <dbReference type="ChEBI" id="CHEBI:18407"/>
        <dbReference type="ChEBI" id="CHEBI:33855"/>
        <dbReference type="ChEBI" id="CHEBI:138306"/>
        <dbReference type="EC" id="4.1.2.47"/>
    </reaction>
</comment>
<comment type="similarity">
    <text evidence="14">Belongs to the AB hydrolase superfamily. Hydroxynitrile lyase family.</text>
</comment>
<dbReference type="Gene3D" id="3.40.50.1820">
    <property type="entry name" value="alpha/beta hydrolase"/>
    <property type="match status" value="1"/>
</dbReference>
<comment type="catalytic activity">
    <reaction evidence="11">
        <text>2,2-dimethylpropanal + hydrogen cyanide = (2S)-2-hydroxy-3,3-dimethylbutanenitrile</text>
        <dbReference type="Rhea" id="RHEA:77407"/>
        <dbReference type="ChEBI" id="CHEBI:18407"/>
        <dbReference type="ChEBI" id="CHEBI:141557"/>
        <dbReference type="ChEBI" id="CHEBI:197355"/>
    </reaction>
</comment>
<evidence type="ECO:0000256" key="10">
    <source>
        <dbReference type="ARBA" id="ARBA00052511"/>
    </source>
</evidence>
<comment type="catalytic activity">
    <reaction evidence="8">
        <text>acrolein + hydrogen cyanide = (2S)-2-hydroxybut-3-enenitrile</text>
        <dbReference type="Rhea" id="RHEA:77411"/>
        <dbReference type="ChEBI" id="CHEBI:15368"/>
        <dbReference type="ChEBI" id="CHEBI:18407"/>
        <dbReference type="ChEBI" id="CHEBI:197356"/>
    </reaction>
</comment>
<feature type="domain" description="AB hydrolase-1" evidence="20">
    <location>
        <begin position="8"/>
        <end position="255"/>
    </location>
</feature>
<dbReference type="PANTHER" id="PTHR10992:SF1066">
    <property type="entry name" value="METHYL JASMONATE ESTERASE 1"/>
    <property type="match status" value="1"/>
</dbReference>
<protein>
    <recommendedName>
        <fullName evidence="16">(S)-hydroxynitrile lyase</fullName>
        <ecNumber evidence="15">4.1.2.47</ecNumber>
    </recommendedName>
    <alternativeName>
        <fullName evidence="17">2-hydroxy-2-methylpropanenitrile lyase</fullName>
    </alternativeName>
    <alternativeName>
        <fullName evidence="18">Acetone cyanohydrin lyase</fullName>
    </alternativeName>
    <alternativeName>
        <fullName evidence="19">Hydroxynitrile lyase</fullName>
    </alternativeName>
</protein>
<dbReference type="SUPFAM" id="SSF53474">
    <property type="entry name" value="alpha/beta-Hydrolases"/>
    <property type="match status" value="1"/>
</dbReference>
<accession>A0AAN9EHB4</accession>
<dbReference type="GO" id="GO:0080031">
    <property type="term" value="F:methyl salicylate esterase activity"/>
    <property type="evidence" value="ECO:0007669"/>
    <property type="project" value="TreeGrafter"/>
</dbReference>
<evidence type="ECO:0000256" key="1">
    <source>
        <dbReference type="ARBA" id="ARBA00050104"/>
    </source>
</evidence>
<dbReference type="InterPro" id="IPR045889">
    <property type="entry name" value="MES/HNL"/>
</dbReference>
<comment type="catalytic activity">
    <reaction evidence="3">
        <text>2-hydroxy-2-methylpropanenitrile = acetone + hydrogen cyanide</text>
        <dbReference type="Rhea" id="RHEA:11932"/>
        <dbReference type="ChEBI" id="CHEBI:15347"/>
        <dbReference type="ChEBI" id="CHEBI:15348"/>
        <dbReference type="ChEBI" id="CHEBI:18407"/>
    </reaction>
    <physiologicalReaction direction="left-to-right" evidence="3">
        <dbReference type="Rhea" id="RHEA:11933"/>
    </physiologicalReaction>
</comment>
<dbReference type="FunFam" id="3.40.50.1820:FF:000051">
    <property type="entry name" value="(S)-hydroxynitrile lyase"/>
    <property type="match status" value="1"/>
</dbReference>
<evidence type="ECO:0000256" key="11">
    <source>
        <dbReference type="ARBA" id="ARBA00052600"/>
    </source>
</evidence>
<dbReference type="GO" id="GO:0009696">
    <property type="term" value="P:salicylic acid metabolic process"/>
    <property type="evidence" value="ECO:0007669"/>
    <property type="project" value="TreeGrafter"/>
</dbReference>
<comment type="caution">
    <text evidence="21">The sequence shown here is derived from an EMBL/GenBank/DDBJ whole genome shotgun (WGS) entry which is preliminary data.</text>
</comment>
<comment type="catalytic activity">
    <reaction evidence="10">
        <text>3-formylthiophene + hydrogen cyanide = (2S)-2-hydroxy-2-(thiophen-3-yl)acetonitrile</text>
        <dbReference type="Rhea" id="RHEA:77459"/>
        <dbReference type="ChEBI" id="CHEBI:18407"/>
        <dbReference type="ChEBI" id="CHEBI:87611"/>
        <dbReference type="ChEBI" id="CHEBI:197333"/>
    </reaction>
</comment>
<comment type="catalytic activity">
    <reaction evidence="9">
        <text>2-methylpropanal + hydrogen cyanide = (2S)-2-hydroxy-3-methylbutanenitrile</text>
        <dbReference type="Rhea" id="RHEA:77403"/>
        <dbReference type="ChEBI" id="CHEBI:18407"/>
        <dbReference type="ChEBI" id="CHEBI:48943"/>
        <dbReference type="ChEBI" id="CHEBI:197354"/>
    </reaction>
</comment>
<dbReference type="GO" id="GO:0080030">
    <property type="term" value="F:methyl indole-3-acetate esterase activity"/>
    <property type="evidence" value="ECO:0007669"/>
    <property type="project" value="TreeGrafter"/>
</dbReference>
<sequence length="266" mass="30075">MREDKRHFVLIHGACHGAWCWYKVASLVKSAGHQVTALDMAASGIHPTQVRELNSITQYFEPLMEFMASLASEERIILVGHSFGGVAISVAMENFPNKIAAAVFVTALMPAPDLSFVTLLHEYRQSLVSDAELDTQRIFDEGLNDHPNGNGYYIFGPQFLASNLYQLSPVEDLTLAMLLLRPGRLYGDEERLREETRVTWDNYGTVAKVYVVCEQDKVFKPDSQRSMIERNPTKDVKVIADADHMPMFSKPQELFAHLQDIAKTYY</sequence>
<comment type="catalytic activity">
    <reaction evidence="2">
        <text>a monosubstituted aliphatic (S)-hydroxynitrile = an aldehyde + hydrogen cyanide</text>
        <dbReference type="Rhea" id="RHEA:56588"/>
        <dbReference type="ChEBI" id="CHEBI:17478"/>
        <dbReference type="ChEBI" id="CHEBI:18407"/>
        <dbReference type="ChEBI" id="CHEBI:140596"/>
        <dbReference type="EC" id="4.1.2.47"/>
    </reaction>
</comment>
<proteinExistence type="inferred from homology"/>
<name>A0AAN9EHB4_CROPI</name>
<dbReference type="PANTHER" id="PTHR10992">
    <property type="entry name" value="METHYLESTERASE FAMILY MEMBER"/>
    <property type="match status" value="1"/>
</dbReference>
<dbReference type="Pfam" id="PF12697">
    <property type="entry name" value="Abhydrolase_6"/>
    <property type="match status" value="1"/>
</dbReference>
<reference evidence="21 22" key="1">
    <citation type="submission" date="2024-01" db="EMBL/GenBank/DDBJ databases">
        <title>The genomes of 5 underutilized Papilionoideae crops provide insights into root nodulation and disease resistanc.</title>
        <authorList>
            <person name="Yuan L."/>
        </authorList>
    </citation>
    <scope>NUCLEOTIDE SEQUENCE [LARGE SCALE GENOMIC DNA]</scope>
    <source>
        <strain evidence="21">ZHUSHIDOU_FW_LH</strain>
        <tissue evidence="21">Leaf</tissue>
    </source>
</reference>
<evidence type="ECO:0000256" key="14">
    <source>
        <dbReference type="ARBA" id="ARBA00060885"/>
    </source>
</evidence>